<dbReference type="OrthoDB" id="9804723at2"/>
<accession>A0A1G7KS81</accession>
<dbReference type="Proteomes" id="UP000183812">
    <property type="component" value="Unassembled WGS sequence"/>
</dbReference>
<organism evidence="2 3">
    <name type="scientific">Rhodobacter capsulatus</name>
    <name type="common">Rhodopseudomonas capsulata</name>
    <dbReference type="NCBI Taxonomy" id="1061"/>
    <lineage>
        <taxon>Bacteria</taxon>
        <taxon>Pseudomonadati</taxon>
        <taxon>Pseudomonadota</taxon>
        <taxon>Alphaproteobacteria</taxon>
        <taxon>Rhodobacterales</taxon>
        <taxon>Rhodobacter group</taxon>
        <taxon>Rhodobacter</taxon>
    </lineage>
</organism>
<gene>
    <name evidence="2" type="ORF">SAMN04244550_02190</name>
</gene>
<dbReference type="InterPro" id="IPR000073">
    <property type="entry name" value="AB_hydrolase_1"/>
</dbReference>
<dbReference type="SUPFAM" id="SSF53474">
    <property type="entry name" value="alpha/beta-Hydrolases"/>
    <property type="match status" value="1"/>
</dbReference>
<dbReference type="Gene3D" id="3.40.50.1820">
    <property type="entry name" value="alpha/beta hydrolase"/>
    <property type="match status" value="1"/>
</dbReference>
<evidence type="ECO:0000313" key="2">
    <source>
        <dbReference type="EMBL" id="SDF40072.1"/>
    </source>
</evidence>
<name>A0A1G7KS81_RHOCA</name>
<dbReference type="PANTHER" id="PTHR43689:SF8">
    <property type="entry name" value="ALPHA_BETA-HYDROLASES SUPERFAMILY PROTEIN"/>
    <property type="match status" value="1"/>
</dbReference>
<feature type="domain" description="AB hydrolase-1" evidence="1">
    <location>
        <begin position="25"/>
        <end position="261"/>
    </location>
</feature>
<dbReference type="AlphaFoldDB" id="A0A1G7KS81"/>
<dbReference type="InterPro" id="IPR029058">
    <property type="entry name" value="AB_hydrolase_fold"/>
</dbReference>
<evidence type="ECO:0000313" key="3">
    <source>
        <dbReference type="Proteomes" id="UP000183812"/>
    </source>
</evidence>
<dbReference type="EMBL" id="FNAY01000010">
    <property type="protein sequence ID" value="SDF40072.1"/>
    <property type="molecule type" value="Genomic_DNA"/>
</dbReference>
<dbReference type="Pfam" id="PF12697">
    <property type="entry name" value="Abhydrolase_6"/>
    <property type="match status" value="1"/>
</dbReference>
<dbReference type="RefSeq" id="WP_074554205.1">
    <property type="nucleotide sequence ID" value="NZ_CP119563.1"/>
</dbReference>
<proteinExistence type="predicted"/>
<evidence type="ECO:0000259" key="1">
    <source>
        <dbReference type="Pfam" id="PF12697"/>
    </source>
</evidence>
<sequence length="270" mass="28619">MAKDIRQGHEIFWQSFGSGPRPMLAIHCTLGNSGLWGPVLEPLGETVTATGFDQPGHGQSADWSAEGAEPGAFQRLVTQIAASFIDRPLDLVGHSFGASVALRLAVAAPEAIRSLTLIEPVLFRAVEGSPDWIALRGHQDHFETLIAAGDHEAAARGFMGAWGAGVPWEDLPAHHRARFAAQMPMVGNISAANFADPGQIWRQDGIEAIDAPVMILHGDQSPAIVRPVCEAIAARLGDVGVACIPGGGHMLPVTHPAQVRDLIALNLERS</sequence>
<dbReference type="PRINTS" id="PR00111">
    <property type="entry name" value="ABHYDROLASE"/>
</dbReference>
<reference evidence="2 3" key="1">
    <citation type="submission" date="2016-10" db="EMBL/GenBank/DDBJ databases">
        <authorList>
            <person name="de Groot N.N."/>
        </authorList>
    </citation>
    <scope>NUCLEOTIDE SEQUENCE [LARGE SCALE GENOMIC DNA]</scope>
    <source>
        <strain evidence="3">DSM 938 / 37b4</strain>
    </source>
</reference>
<dbReference type="PANTHER" id="PTHR43689">
    <property type="entry name" value="HYDROLASE"/>
    <property type="match status" value="1"/>
</dbReference>
<protein>
    <submittedName>
        <fullName evidence="2">Pimeloyl-ACP methyl ester carboxylesterase</fullName>
    </submittedName>
</protein>